<dbReference type="PROSITE" id="PS50943">
    <property type="entry name" value="HTH_CROC1"/>
    <property type="match status" value="1"/>
</dbReference>
<feature type="domain" description="HTH cro/C1-type" evidence="1">
    <location>
        <begin position="14"/>
        <end position="62"/>
    </location>
</feature>
<dbReference type="CDD" id="cd00093">
    <property type="entry name" value="HTH_XRE"/>
    <property type="match status" value="1"/>
</dbReference>
<dbReference type="Gene3D" id="1.10.260.40">
    <property type="entry name" value="lambda repressor-like DNA-binding domains"/>
    <property type="match status" value="1"/>
</dbReference>
<dbReference type="SUPFAM" id="SSF47413">
    <property type="entry name" value="lambda repressor-like DNA-binding domains"/>
    <property type="match status" value="1"/>
</dbReference>
<comment type="caution">
    <text evidence="2">The sequence shown here is derived from an EMBL/GenBank/DDBJ whole genome shotgun (WGS) entry which is preliminary data.</text>
</comment>
<accession>A0A2M7T6B3</accession>
<dbReference type="GO" id="GO:0003677">
    <property type="term" value="F:DNA binding"/>
    <property type="evidence" value="ECO:0007669"/>
    <property type="project" value="InterPro"/>
</dbReference>
<gene>
    <name evidence="2" type="ORF">COY37_08825</name>
</gene>
<reference evidence="3" key="1">
    <citation type="submission" date="2017-09" db="EMBL/GenBank/DDBJ databases">
        <title>Depth-based differentiation of microbial function through sediment-hosted aquifers and enrichment of novel symbionts in the deep terrestrial subsurface.</title>
        <authorList>
            <person name="Probst A.J."/>
            <person name="Ladd B."/>
            <person name="Jarett J.K."/>
            <person name="Geller-Mcgrath D.E."/>
            <person name="Sieber C.M.K."/>
            <person name="Emerson J.B."/>
            <person name="Anantharaman K."/>
            <person name="Thomas B.C."/>
            <person name="Malmstrom R."/>
            <person name="Stieglmeier M."/>
            <person name="Klingl A."/>
            <person name="Woyke T."/>
            <person name="Ryan C.M."/>
            <person name="Banfield J.F."/>
        </authorList>
    </citation>
    <scope>NUCLEOTIDE SEQUENCE [LARGE SCALE GENOMIC DNA]</scope>
</reference>
<dbReference type="EMBL" id="PFNG01000205">
    <property type="protein sequence ID" value="PIZ36392.1"/>
    <property type="molecule type" value="Genomic_DNA"/>
</dbReference>
<dbReference type="RefSeq" id="WP_286678386.1">
    <property type="nucleotide sequence ID" value="NZ_MNXI01000079.1"/>
</dbReference>
<dbReference type="AlphaFoldDB" id="A0A2M7T6B3"/>
<dbReference type="InterPro" id="IPR001387">
    <property type="entry name" value="Cro/C1-type_HTH"/>
</dbReference>
<evidence type="ECO:0000313" key="3">
    <source>
        <dbReference type="Proteomes" id="UP000230956"/>
    </source>
</evidence>
<evidence type="ECO:0000313" key="2">
    <source>
        <dbReference type="EMBL" id="PIZ36392.1"/>
    </source>
</evidence>
<dbReference type="Proteomes" id="UP000230956">
    <property type="component" value="Unassembled WGS sequence"/>
</dbReference>
<proteinExistence type="predicted"/>
<name>A0A2M7T6B3_9ACTN</name>
<protein>
    <recommendedName>
        <fullName evidence="1">HTH cro/C1-type domain-containing protein</fullName>
    </recommendedName>
</protein>
<dbReference type="SMART" id="SM00530">
    <property type="entry name" value="HTH_XRE"/>
    <property type="match status" value="1"/>
</dbReference>
<organism evidence="2 3">
    <name type="scientific">Candidatus Aquicultor secundus</name>
    <dbReference type="NCBI Taxonomy" id="1973895"/>
    <lineage>
        <taxon>Bacteria</taxon>
        <taxon>Bacillati</taxon>
        <taxon>Actinomycetota</taxon>
        <taxon>Candidatus Aquicultoria</taxon>
        <taxon>Candidatus Aquicultorales</taxon>
        <taxon>Candidatus Aquicultoraceae</taxon>
        <taxon>Candidatus Aquicultor</taxon>
    </lineage>
</organism>
<dbReference type="Pfam" id="PF01381">
    <property type="entry name" value="HTH_3"/>
    <property type="match status" value="1"/>
</dbReference>
<sequence>MTCFLTKLEMVLHEREISQSALARKIGVDRSLVNKWVKGKHIPSACFMTKIARELRMTEQELFFDANFKDACKHHSDT</sequence>
<dbReference type="InterPro" id="IPR010982">
    <property type="entry name" value="Lambda_DNA-bd_dom_sf"/>
</dbReference>
<evidence type="ECO:0000259" key="1">
    <source>
        <dbReference type="PROSITE" id="PS50943"/>
    </source>
</evidence>